<dbReference type="KEGG" id="apuu:APUU_21974S"/>
<dbReference type="Gene3D" id="6.10.140.2220">
    <property type="match status" value="1"/>
</dbReference>
<dbReference type="InterPro" id="IPR027974">
    <property type="entry name" value="DUF4470"/>
</dbReference>
<dbReference type="PROSITE" id="PS50865">
    <property type="entry name" value="ZF_MYND_2"/>
    <property type="match status" value="1"/>
</dbReference>
<reference evidence="6" key="2">
    <citation type="submission" date="2021-02" db="EMBL/GenBank/DDBJ databases">
        <title>Aspergillus puulaauensis MK2 genome sequence.</title>
        <authorList>
            <person name="Futagami T."/>
            <person name="Mori K."/>
            <person name="Kadooka C."/>
            <person name="Tanaka T."/>
        </authorList>
    </citation>
    <scope>NUCLEOTIDE SEQUENCE</scope>
    <source>
        <strain evidence="6">MK2</strain>
    </source>
</reference>
<dbReference type="EMBL" id="AP024444">
    <property type="protein sequence ID" value="BCS21542.1"/>
    <property type="molecule type" value="Genomic_DNA"/>
</dbReference>
<evidence type="ECO:0000313" key="7">
    <source>
        <dbReference type="Proteomes" id="UP000654913"/>
    </source>
</evidence>
<dbReference type="InterPro" id="IPR002893">
    <property type="entry name" value="Znf_MYND"/>
</dbReference>
<evidence type="ECO:0000256" key="3">
    <source>
        <dbReference type="ARBA" id="ARBA00022833"/>
    </source>
</evidence>
<dbReference type="AlphaFoldDB" id="A0A7R7XHQ8"/>
<evidence type="ECO:0000256" key="1">
    <source>
        <dbReference type="ARBA" id="ARBA00022723"/>
    </source>
</evidence>
<evidence type="ECO:0000256" key="4">
    <source>
        <dbReference type="PROSITE-ProRule" id="PRU00134"/>
    </source>
</evidence>
<dbReference type="Pfam" id="PF14737">
    <property type="entry name" value="DUF4470"/>
    <property type="match status" value="1"/>
</dbReference>
<evidence type="ECO:0000256" key="2">
    <source>
        <dbReference type="ARBA" id="ARBA00022771"/>
    </source>
</evidence>
<gene>
    <name evidence="6" type="ORF">APUU_21974S</name>
</gene>
<dbReference type="GeneID" id="64971547"/>
<protein>
    <recommendedName>
        <fullName evidence="5">MYND-type domain-containing protein</fullName>
    </recommendedName>
</protein>
<reference evidence="6" key="1">
    <citation type="submission" date="2021-01" db="EMBL/GenBank/DDBJ databases">
        <authorList>
            <consortium name="Aspergillus puulaauensis MK2 genome sequencing consortium"/>
            <person name="Kazuki M."/>
            <person name="Futagami T."/>
        </authorList>
    </citation>
    <scope>NUCLEOTIDE SEQUENCE</scope>
    <source>
        <strain evidence="6">MK2</strain>
    </source>
</reference>
<organism evidence="6 7">
    <name type="scientific">Aspergillus puulaauensis</name>
    <dbReference type="NCBI Taxonomy" id="1220207"/>
    <lineage>
        <taxon>Eukaryota</taxon>
        <taxon>Fungi</taxon>
        <taxon>Dikarya</taxon>
        <taxon>Ascomycota</taxon>
        <taxon>Pezizomycotina</taxon>
        <taxon>Eurotiomycetes</taxon>
        <taxon>Eurotiomycetidae</taxon>
        <taxon>Eurotiales</taxon>
        <taxon>Aspergillaceae</taxon>
        <taxon>Aspergillus</taxon>
    </lineage>
</organism>
<evidence type="ECO:0000313" key="6">
    <source>
        <dbReference type="EMBL" id="BCS21542.1"/>
    </source>
</evidence>
<keyword evidence="1" id="KW-0479">Metal-binding</keyword>
<proteinExistence type="predicted"/>
<dbReference type="OrthoDB" id="5282002at2759"/>
<evidence type="ECO:0000259" key="5">
    <source>
        <dbReference type="PROSITE" id="PS50865"/>
    </source>
</evidence>
<dbReference type="RefSeq" id="XP_041553736.1">
    <property type="nucleotide sequence ID" value="XM_041700786.1"/>
</dbReference>
<dbReference type="GO" id="GO:0008270">
    <property type="term" value="F:zinc ion binding"/>
    <property type="evidence" value="ECO:0007669"/>
    <property type="project" value="UniProtKB-KW"/>
</dbReference>
<keyword evidence="2 4" id="KW-0863">Zinc-finger</keyword>
<keyword evidence="7" id="KW-1185">Reference proteome</keyword>
<feature type="domain" description="MYND-type" evidence="5">
    <location>
        <begin position="5"/>
        <end position="51"/>
    </location>
</feature>
<dbReference type="Proteomes" id="UP000654913">
    <property type="component" value="Chromosome 2"/>
</dbReference>
<accession>A0A7R7XHQ8</accession>
<name>A0A7R7XHQ8_9EURO</name>
<sequence>MAPLGQICSNWAPTNTDCKKSGKYGCSNCQLVTYCDASCQKAHWPLHKVACRSLLRKETWQPAWVVESRTPEFIGAGLGAVFGNKKYLWGNVPAFDLLRLDANEGSEYGGDLRILCAASGDLRHIVKTIAELPSSYNGSVEMTLNDRDFDIVGRNIILLLIAMVVEDIDTVSDSMIHLWYSALVRESDLNILQQQLRPLIVDVCTKIADKSPATLHGKTWTFGQRSVRVVLQKSSWSRLLSFLDVPAGLDSHQAQTCRANTTLAESRKDYRDRYMCLIPSSQRVPFSRFREDGLLLPFGFPRHDFQVPNPTFFQDTKTWPMPDNADPRHGWPAEDVTSTPSGAARADIYGKLYFYLRKMLTSFLARLRSLEKALFKFFEVDVAALPDVLGPASFARIDVSNISDYGWVGIHRTLAYTIPLLQSTVDNPHATLITLFMNVVDETMTDEDRIRDMTQNSASSQRLLQYLPPSGSVVSEYDPKIVKFNMGRDLVTEYDSVFNRYCDELEFRKAGELLGAVVKVNHTIIDKWPYRLKLRPGQTGAEEEFGRCLSSGLSSEERYVEWRRTY</sequence>
<dbReference type="SUPFAM" id="SSF144232">
    <property type="entry name" value="HIT/MYND zinc finger-like"/>
    <property type="match status" value="1"/>
</dbReference>
<keyword evidence="3" id="KW-0862">Zinc</keyword>
<dbReference type="Pfam" id="PF01753">
    <property type="entry name" value="zf-MYND"/>
    <property type="match status" value="1"/>
</dbReference>